<dbReference type="InterPro" id="IPR011990">
    <property type="entry name" value="TPR-like_helical_dom_sf"/>
</dbReference>
<feature type="region of interest" description="Disordered" evidence="3">
    <location>
        <begin position="53"/>
        <end position="161"/>
    </location>
</feature>
<dbReference type="GO" id="GO:0005634">
    <property type="term" value="C:nucleus"/>
    <property type="evidence" value="ECO:0007669"/>
    <property type="project" value="TreeGrafter"/>
</dbReference>
<feature type="compositionally biased region" description="Polar residues" evidence="3">
    <location>
        <begin position="149"/>
        <end position="160"/>
    </location>
</feature>
<dbReference type="PANTHER" id="PTHR21563:SF3">
    <property type="entry name" value="ZINC FINGER C3H1 DOMAIN-CONTAINING PROTEIN"/>
    <property type="match status" value="1"/>
</dbReference>
<evidence type="ECO:0000256" key="1">
    <source>
        <dbReference type="PROSITE-ProRule" id="PRU00723"/>
    </source>
</evidence>
<dbReference type="InterPro" id="IPR019607">
    <property type="entry name" value="Putative_zinc-finger_domain"/>
</dbReference>
<feature type="compositionally biased region" description="Polar residues" evidence="3">
    <location>
        <begin position="576"/>
        <end position="586"/>
    </location>
</feature>
<dbReference type="InterPro" id="IPR039278">
    <property type="entry name" value="Red1"/>
</dbReference>
<feature type="compositionally biased region" description="Polar residues" evidence="3">
    <location>
        <begin position="75"/>
        <end position="85"/>
    </location>
</feature>
<evidence type="ECO:0000313" key="5">
    <source>
        <dbReference type="EMBL" id="MBX26325.1"/>
    </source>
</evidence>
<feature type="compositionally biased region" description="Polar residues" evidence="3">
    <location>
        <begin position="699"/>
        <end position="724"/>
    </location>
</feature>
<dbReference type="SUPFAM" id="SSF48452">
    <property type="entry name" value="TPR-like"/>
    <property type="match status" value="1"/>
</dbReference>
<dbReference type="GO" id="GO:0000178">
    <property type="term" value="C:exosome (RNase complex)"/>
    <property type="evidence" value="ECO:0007669"/>
    <property type="project" value="TreeGrafter"/>
</dbReference>
<feature type="region of interest" description="Disordered" evidence="3">
    <location>
        <begin position="699"/>
        <end position="733"/>
    </location>
</feature>
<feature type="compositionally biased region" description="Low complexity" evidence="3">
    <location>
        <begin position="1"/>
        <end position="12"/>
    </location>
</feature>
<accession>A0A2P2M833</accession>
<feature type="compositionally biased region" description="Polar residues" evidence="3">
    <location>
        <begin position="603"/>
        <end position="620"/>
    </location>
</feature>
<feature type="compositionally biased region" description="Polar residues" evidence="3">
    <location>
        <begin position="643"/>
        <end position="652"/>
    </location>
</feature>
<dbReference type="InterPro" id="IPR000571">
    <property type="entry name" value="Znf_CCCH"/>
</dbReference>
<dbReference type="EMBL" id="GGEC01045849">
    <property type="protein sequence ID" value="MBX26333.1"/>
    <property type="molecule type" value="Transcribed_RNA"/>
</dbReference>
<proteinExistence type="predicted"/>
<keyword evidence="1" id="KW-0863">Zinc-finger</keyword>
<reference evidence="5" key="1">
    <citation type="submission" date="2018-02" db="EMBL/GenBank/DDBJ databases">
        <title>Rhizophora mucronata_Transcriptome.</title>
        <authorList>
            <person name="Meera S.P."/>
            <person name="Sreeshan A."/>
            <person name="Augustine A."/>
        </authorList>
    </citation>
    <scope>NUCLEOTIDE SEQUENCE</scope>
    <source>
        <tissue evidence="5">Leaf</tissue>
    </source>
</reference>
<feature type="coiled-coil region" evidence="2">
    <location>
        <begin position="445"/>
        <end position="479"/>
    </location>
</feature>
<evidence type="ECO:0000259" key="4">
    <source>
        <dbReference type="PROSITE" id="PS50103"/>
    </source>
</evidence>
<feature type="region of interest" description="Disordered" evidence="3">
    <location>
        <begin position="1"/>
        <end position="37"/>
    </location>
</feature>
<dbReference type="Pfam" id="PF10650">
    <property type="entry name" value="zf-C3H1"/>
    <property type="match status" value="1"/>
</dbReference>
<dbReference type="EMBL" id="GGEC01045841">
    <property type="protein sequence ID" value="MBX26325.1"/>
    <property type="molecule type" value="Transcribed_RNA"/>
</dbReference>
<feature type="domain" description="C3H1-type" evidence="4">
    <location>
        <begin position="869"/>
        <end position="895"/>
    </location>
</feature>
<keyword evidence="2" id="KW-0175">Coiled coil</keyword>
<dbReference type="GO" id="GO:0008270">
    <property type="term" value="F:zinc ion binding"/>
    <property type="evidence" value="ECO:0007669"/>
    <property type="project" value="UniProtKB-KW"/>
</dbReference>
<keyword evidence="1" id="KW-0862">Zinc</keyword>
<name>A0A2P2M833_RHIMU</name>
<dbReference type="PANTHER" id="PTHR21563">
    <property type="entry name" value="ZINC FINGER C3H1 DOMAIN-CONTAINING PROTEIN"/>
    <property type="match status" value="1"/>
</dbReference>
<feature type="region of interest" description="Disordered" evidence="3">
    <location>
        <begin position="550"/>
        <end position="664"/>
    </location>
</feature>
<protein>
    <submittedName>
        <fullName evidence="5">Uncharacterized protein LOC105127511 isoform X1</fullName>
    </submittedName>
</protein>
<organism evidence="5">
    <name type="scientific">Rhizophora mucronata</name>
    <name type="common">Asiatic mangrove</name>
    <dbReference type="NCBI Taxonomy" id="61149"/>
    <lineage>
        <taxon>Eukaryota</taxon>
        <taxon>Viridiplantae</taxon>
        <taxon>Streptophyta</taxon>
        <taxon>Embryophyta</taxon>
        <taxon>Tracheophyta</taxon>
        <taxon>Spermatophyta</taxon>
        <taxon>Magnoliopsida</taxon>
        <taxon>eudicotyledons</taxon>
        <taxon>Gunneridae</taxon>
        <taxon>Pentapetalae</taxon>
        <taxon>rosids</taxon>
        <taxon>fabids</taxon>
        <taxon>Malpighiales</taxon>
        <taxon>Rhizophoraceae</taxon>
        <taxon>Rhizophora</taxon>
    </lineage>
</organism>
<feature type="zinc finger region" description="C3H1-type" evidence="1">
    <location>
        <begin position="869"/>
        <end position="895"/>
    </location>
</feature>
<evidence type="ECO:0000256" key="3">
    <source>
        <dbReference type="SAM" id="MobiDB-lite"/>
    </source>
</evidence>
<dbReference type="PROSITE" id="PS50103">
    <property type="entry name" value="ZF_C3H1"/>
    <property type="match status" value="1"/>
</dbReference>
<sequence>MASNGPSSSSNPKPAELTAKSREEGEISSSDNDENALWSAAEPIAMIKSSAPAGSIQVPPLGKNTQGSLAGKDIFSSNVKPSNGKSFEKSRLPSKYTNRGWHAPSGGNNNLVISFSDNDSASESEDNRQEMASGVKRNTANGYGKQRLPSLSSSKTSNLHKNARIVNKVTPKKLSLNRKFVSSISGSNRVAHSKGSGPSLIEQGPQIRNVYTINKTTASHPRGSDQGTGLDSTKLQDLRQQIALREQELKIRAAQQTRESVSVSARDHGAVNLCRDASKKSVLMAVDAAVPNPREPEKKRLKVSGSYSTQLNLDYPPGRFVEKSTTPVQKEALANSSLVDRNIPDFRKKAIPNSRVQSSMVKLQKQDDNQPVISPQDLTCSNINDNCSQSIKSGMQVDPSVILSQATPLTFMNSSTLPKNIASPNNVSQQNFLGSTNVAEHRRDIRSLVEMEESLDKELEEAQEHRRKCEIEERNALKAYRRAQRDLIEANTLCTELYHKRELYSTQFRSFVINDSSLLWSSRQHEYVGMASNVPNNASKNSDLVLNSSHQMQPESDGFSQPGDDTYISGAPLDTLYQQMNGQNLGSEPCSEPDASMSEPLPCNSNNGANRESTPSNDPNISAEEDEETSPLDNEVVQRNFKNKQTGQNSLGEQRESHKLNNSIDGSQDSLVLEATLRSELFARLRMRTIMKNSGLSNVETADNLGTENDNGSERTQASNSSLPFSEAEKNQEYDFEGNDKAKRDNSEVPFQVQSHEMNSVQFHSAAHSEDGGYSVGGYQLKTAAVLCPPLVVRSVFGCIKEMFPMNPFRLQRVKNKHDKPSDNVLEEGVCFNSDEIQHRKGIDDSVEETVREICGQEIGSYFYSAAIDPSWPLCMYELRGKCNNDDCPWQHARDFFNQNVGRHQNESASADCQVGLSSCSQEHDDAKGPSKFCCPLTPPTYLVGLDALKAEPYSRESIVARKKGQFWQKFFSICLASSSLPLAADEPFLNGNNSRIEVHGSWNRQSSYFQSRNSMVDHVNQGVPSNVQALEMALLIVNQEVNNLESTKKCLSVLSRAIEVDPTSEILWIVYLLISYSQNVSIGKDDMFSYAVKHNETSYILWLLYINSRVQFDDRLVAYNDALAALLRWAAAFDRFGKHASACILDLFLQMMGCLCMSGNVGKAIEKINELFPEETDSDEPYSSLLSDILTCLAISDRYIFWVCCVYLVMYRKLPDAVVHRFECEKELIEIEWPPVHLPDKEKQRVLKLVEIAIGAVKANVSSELASSEANLSLAQNFALCHIRCVMALDGLEHCQALLEKYMKLYPQCIEFVLISARLHTSDSGGSGVKAFEEALCKWPKEVPGIHCIWNQYIEFSLERGCPDFAKELITRWMDFVSKVQHTRNESLDAVTSNRPDGSFESGSASSPDFWVANSSQMDIMFGYLNLSLSKLMDKDFVEAHFAIDRALRASTLQYIKHCLREYAMFFLAYKSQSVKVSSISEQLSILNEYLDNVRAFCVLEPLSRHFINRIEKPRIKQLVCNLLTPVSSDSFTVNLVLKEWYGPSLLPPKLGQPKELVDFVEAVLEIVPSNYELVFCVYKWLSKDGKYVDVSLDSIFFWASSALVNAICHAVPIAPEHVWAEAAKIILDIAGIESLSENFYRRALSAYPFSSELWNSYYSLSKKTREDASAVMEAARERGIELG</sequence>
<keyword evidence="1" id="KW-0479">Metal-binding</keyword>
<evidence type="ECO:0000256" key="2">
    <source>
        <dbReference type="SAM" id="Coils"/>
    </source>
</evidence>